<evidence type="ECO:0000313" key="5">
    <source>
        <dbReference type="EMBL" id="OLN83767.1"/>
    </source>
</evidence>
<reference evidence="5 6" key="1">
    <citation type="submission" date="2016-11" db="EMBL/GenBank/DDBJ databases">
        <title>Draft Genome Assembly of Colletotrichum chlorophyti a pathogen of herbaceous plants.</title>
        <authorList>
            <person name="Gan P."/>
            <person name="Narusaka M."/>
            <person name="Tsushima A."/>
            <person name="Narusaka Y."/>
            <person name="Takano Y."/>
            <person name="Shirasu K."/>
        </authorList>
    </citation>
    <scope>NUCLEOTIDE SEQUENCE [LARGE SCALE GENOMIC DNA]</scope>
    <source>
        <strain evidence="5 6">NTL11</strain>
    </source>
</reference>
<dbReference type="PANTHER" id="PTHR43264">
    <property type="match status" value="1"/>
</dbReference>
<protein>
    <submittedName>
        <fullName evidence="5">Inosine-uridine preferring nucleoside hydrolase</fullName>
    </submittedName>
</protein>
<comment type="similarity">
    <text evidence="1">Belongs to the IUNH family.</text>
</comment>
<feature type="chain" id="PRO_5010326859" evidence="3">
    <location>
        <begin position="23"/>
        <end position="367"/>
    </location>
</feature>
<accession>A0A1Q8RHG9</accession>
<sequence>MLRIARQLFLLYCVGALSTASALKNLIVDTDLFSDCDDAGAILLAATSPDVNLLGVNINSNSSYSVLAASAILCHYGHPDILIGARRPLNDVPFFDTWTKRLGEFSSKLATHWPKTISDPEEAWDSVELYRKLLAAAEDESVTIASIGFLHNLSGLLNSTADSHSSLSGPELVKAKVKELVVMGGDYPDGYEFNFWGDDPYQTAQVVRDWPGAITYVGFKLGGEVYSGGPLMVDGPETDPVRAAYILYSYYEPRWSFDPIAMLYAISGLGEHFKYGNDNGYNTVTLSGEHGCNGCNAWVYDENVTNQHWLESKVSYQKLGQELDRLYLQGARSSKRSSDPVGTLPRFGQCSSGKPTTPGPPQERSEL</sequence>
<dbReference type="InterPro" id="IPR001910">
    <property type="entry name" value="Inosine/uridine_hydrolase_dom"/>
</dbReference>
<dbReference type="GO" id="GO:0016799">
    <property type="term" value="F:hydrolase activity, hydrolyzing N-glycosyl compounds"/>
    <property type="evidence" value="ECO:0007669"/>
    <property type="project" value="InterPro"/>
</dbReference>
<dbReference type="InterPro" id="IPR036452">
    <property type="entry name" value="Ribo_hydro-like"/>
</dbReference>
<dbReference type="EMBL" id="MPGH01000199">
    <property type="protein sequence ID" value="OLN83767.1"/>
    <property type="molecule type" value="Genomic_DNA"/>
</dbReference>
<keyword evidence="6" id="KW-1185">Reference proteome</keyword>
<keyword evidence="3" id="KW-0732">Signal</keyword>
<gene>
    <name evidence="5" type="ORF">CCHL11_08709</name>
</gene>
<name>A0A1Q8RHG9_9PEZI</name>
<dbReference type="SUPFAM" id="SSF53590">
    <property type="entry name" value="Nucleoside hydrolase"/>
    <property type="match status" value="1"/>
</dbReference>
<evidence type="ECO:0000313" key="6">
    <source>
        <dbReference type="Proteomes" id="UP000186583"/>
    </source>
</evidence>
<dbReference type="CDD" id="cd02652">
    <property type="entry name" value="nuc_hydro_2"/>
    <property type="match status" value="1"/>
</dbReference>
<evidence type="ECO:0000256" key="2">
    <source>
        <dbReference type="SAM" id="MobiDB-lite"/>
    </source>
</evidence>
<feature type="domain" description="Inosine/uridine-preferring nucleoside hydrolase" evidence="4">
    <location>
        <begin position="26"/>
        <end position="207"/>
    </location>
</feature>
<evidence type="ECO:0000259" key="4">
    <source>
        <dbReference type="Pfam" id="PF01156"/>
    </source>
</evidence>
<keyword evidence="5" id="KW-0378">Hydrolase</keyword>
<dbReference type="PANTHER" id="PTHR43264:SF1">
    <property type="entry name" value="INOSINE_URIDINE-PREFERRING NUCLEOSIDE HYDROLASE DOMAIN-CONTAINING PROTEIN"/>
    <property type="match status" value="1"/>
</dbReference>
<feature type="signal peptide" evidence="3">
    <location>
        <begin position="1"/>
        <end position="22"/>
    </location>
</feature>
<evidence type="ECO:0000256" key="3">
    <source>
        <dbReference type="SAM" id="SignalP"/>
    </source>
</evidence>
<evidence type="ECO:0000256" key="1">
    <source>
        <dbReference type="ARBA" id="ARBA00009176"/>
    </source>
</evidence>
<dbReference type="AlphaFoldDB" id="A0A1Q8RHG9"/>
<dbReference type="Pfam" id="PF01156">
    <property type="entry name" value="IU_nuc_hydro"/>
    <property type="match status" value="1"/>
</dbReference>
<organism evidence="5 6">
    <name type="scientific">Colletotrichum chlorophyti</name>
    <dbReference type="NCBI Taxonomy" id="708187"/>
    <lineage>
        <taxon>Eukaryota</taxon>
        <taxon>Fungi</taxon>
        <taxon>Dikarya</taxon>
        <taxon>Ascomycota</taxon>
        <taxon>Pezizomycotina</taxon>
        <taxon>Sordariomycetes</taxon>
        <taxon>Hypocreomycetidae</taxon>
        <taxon>Glomerellales</taxon>
        <taxon>Glomerellaceae</taxon>
        <taxon>Colletotrichum</taxon>
    </lineage>
</organism>
<dbReference type="Proteomes" id="UP000186583">
    <property type="component" value="Unassembled WGS sequence"/>
</dbReference>
<dbReference type="STRING" id="708187.A0A1Q8RHG9"/>
<dbReference type="Gene3D" id="3.90.245.10">
    <property type="entry name" value="Ribonucleoside hydrolase-like"/>
    <property type="match status" value="1"/>
</dbReference>
<dbReference type="OrthoDB" id="187522at2759"/>
<proteinExistence type="inferred from homology"/>
<comment type="caution">
    <text evidence="5">The sequence shown here is derived from an EMBL/GenBank/DDBJ whole genome shotgun (WGS) entry which is preliminary data.</text>
</comment>
<feature type="region of interest" description="Disordered" evidence="2">
    <location>
        <begin position="330"/>
        <end position="367"/>
    </location>
</feature>